<gene>
    <name evidence="3" type="ORF">EGYM00163_LOCUS46286</name>
</gene>
<organism evidence="3">
    <name type="scientific">Eutreptiella gymnastica</name>
    <dbReference type="NCBI Taxonomy" id="73025"/>
    <lineage>
        <taxon>Eukaryota</taxon>
        <taxon>Discoba</taxon>
        <taxon>Euglenozoa</taxon>
        <taxon>Euglenida</taxon>
        <taxon>Spirocuta</taxon>
        <taxon>Euglenophyceae</taxon>
        <taxon>Eutreptiales</taxon>
        <taxon>Eutreptiaceae</taxon>
        <taxon>Eutreptiella</taxon>
    </lineage>
</organism>
<sequence>MEGTENSNKETEKLLARKLKQISVLEERLQVAEKFKQRHSTAVAEQERLRDRSEELQMQNEELTNIVNELSNRLALCDTTSNGDVDKKMDELTRVYQLLSTTEGRLNNAEAEATHTNQDLEEANARLKVETTTTQQLRESLTECQQTVDALKGQLKEAQLSHQYVVVQDLKKQLQEQEKQHQSAMQRQNEALQESEAKWRREQTTLERKYNQLLDEERDRRDTAESHVVSMPPTEDSEPAKLEATLEIWCTKLVMGFLVLSVLGWLFMRRVVPHTNICVQDSFAPGILSAH</sequence>
<evidence type="ECO:0000256" key="2">
    <source>
        <dbReference type="SAM" id="MobiDB-lite"/>
    </source>
</evidence>
<protein>
    <submittedName>
        <fullName evidence="3">Uncharacterized protein</fullName>
    </submittedName>
</protein>
<feature type="coiled-coil region" evidence="1">
    <location>
        <begin position="1"/>
        <end position="73"/>
    </location>
</feature>
<proteinExistence type="predicted"/>
<feature type="region of interest" description="Disordered" evidence="2">
    <location>
        <begin position="177"/>
        <end position="197"/>
    </location>
</feature>
<feature type="region of interest" description="Disordered" evidence="2">
    <location>
        <begin position="214"/>
        <end position="238"/>
    </location>
</feature>
<evidence type="ECO:0000313" key="3">
    <source>
        <dbReference type="EMBL" id="CAE0834982.1"/>
    </source>
</evidence>
<feature type="compositionally biased region" description="Polar residues" evidence="2">
    <location>
        <begin position="183"/>
        <end position="192"/>
    </location>
</feature>
<evidence type="ECO:0000256" key="1">
    <source>
        <dbReference type="SAM" id="Coils"/>
    </source>
</evidence>
<name>A0A7S4GF16_9EUGL</name>
<dbReference type="EMBL" id="HBJA01134721">
    <property type="protein sequence ID" value="CAE0834982.1"/>
    <property type="molecule type" value="Transcribed_RNA"/>
</dbReference>
<accession>A0A7S4GF16</accession>
<dbReference type="AlphaFoldDB" id="A0A7S4GF16"/>
<reference evidence="3" key="1">
    <citation type="submission" date="2021-01" db="EMBL/GenBank/DDBJ databases">
        <authorList>
            <person name="Corre E."/>
            <person name="Pelletier E."/>
            <person name="Niang G."/>
            <person name="Scheremetjew M."/>
            <person name="Finn R."/>
            <person name="Kale V."/>
            <person name="Holt S."/>
            <person name="Cochrane G."/>
            <person name="Meng A."/>
            <person name="Brown T."/>
            <person name="Cohen L."/>
        </authorList>
    </citation>
    <scope>NUCLEOTIDE SEQUENCE</scope>
    <source>
        <strain evidence="3">CCMP1594</strain>
    </source>
</reference>
<keyword evidence="1" id="KW-0175">Coiled coil</keyword>
<feature type="compositionally biased region" description="Basic and acidic residues" evidence="2">
    <location>
        <begin position="214"/>
        <end position="225"/>
    </location>
</feature>